<sequence length="145" mass="16494">MTFTELQMVVHWVQQTWIELMAAMDYMEIYKPRMDGEQPSPPAAQVVQTMGVFVFLLQVAALYFKARMPYWMNVLEQVPVTLPLRLVHVVLPPGQAIWTGPAGDIKKILAIQETAFGTMGYGQPLQHRHGLCCREQSNTTDVLVY</sequence>
<reference evidence="1 2" key="1">
    <citation type="journal article" date="2019" name="Nat. Ecol. Evol.">
        <title>Megaphylogeny resolves global patterns of mushroom evolution.</title>
        <authorList>
            <person name="Varga T."/>
            <person name="Krizsan K."/>
            <person name="Foldi C."/>
            <person name="Dima B."/>
            <person name="Sanchez-Garcia M."/>
            <person name="Sanchez-Ramirez S."/>
            <person name="Szollosi G.J."/>
            <person name="Szarkandi J.G."/>
            <person name="Papp V."/>
            <person name="Albert L."/>
            <person name="Andreopoulos W."/>
            <person name="Angelini C."/>
            <person name="Antonin V."/>
            <person name="Barry K.W."/>
            <person name="Bougher N.L."/>
            <person name="Buchanan P."/>
            <person name="Buyck B."/>
            <person name="Bense V."/>
            <person name="Catcheside P."/>
            <person name="Chovatia M."/>
            <person name="Cooper J."/>
            <person name="Damon W."/>
            <person name="Desjardin D."/>
            <person name="Finy P."/>
            <person name="Geml J."/>
            <person name="Haridas S."/>
            <person name="Hughes K."/>
            <person name="Justo A."/>
            <person name="Karasinski D."/>
            <person name="Kautmanova I."/>
            <person name="Kiss B."/>
            <person name="Kocsube S."/>
            <person name="Kotiranta H."/>
            <person name="LaButti K.M."/>
            <person name="Lechner B.E."/>
            <person name="Liimatainen K."/>
            <person name="Lipzen A."/>
            <person name="Lukacs Z."/>
            <person name="Mihaltcheva S."/>
            <person name="Morgado L.N."/>
            <person name="Niskanen T."/>
            <person name="Noordeloos M.E."/>
            <person name="Ohm R.A."/>
            <person name="Ortiz-Santana B."/>
            <person name="Ovrebo C."/>
            <person name="Racz N."/>
            <person name="Riley R."/>
            <person name="Savchenko A."/>
            <person name="Shiryaev A."/>
            <person name="Soop K."/>
            <person name="Spirin V."/>
            <person name="Szebenyi C."/>
            <person name="Tomsovsky M."/>
            <person name="Tulloss R.E."/>
            <person name="Uehling J."/>
            <person name="Grigoriev I.V."/>
            <person name="Vagvolgyi C."/>
            <person name="Papp T."/>
            <person name="Martin F.M."/>
            <person name="Miettinen O."/>
            <person name="Hibbett D.S."/>
            <person name="Nagy L.G."/>
        </authorList>
    </citation>
    <scope>NUCLEOTIDE SEQUENCE [LARGE SCALE GENOMIC DNA]</scope>
    <source>
        <strain evidence="1 2">NL-1719</strain>
    </source>
</reference>
<accession>A0ACD2ZZ95</accession>
<evidence type="ECO:0000313" key="1">
    <source>
        <dbReference type="EMBL" id="TFK58616.1"/>
    </source>
</evidence>
<protein>
    <submittedName>
        <fullName evidence="1">Uncharacterized protein</fullName>
    </submittedName>
</protein>
<name>A0ACD2ZZ95_9AGAR</name>
<dbReference type="Proteomes" id="UP000308600">
    <property type="component" value="Unassembled WGS sequence"/>
</dbReference>
<dbReference type="EMBL" id="ML209274">
    <property type="protein sequence ID" value="TFK58616.1"/>
    <property type="molecule type" value="Genomic_DNA"/>
</dbReference>
<proteinExistence type="predicted"/>
<keyword evidence="2" id="KW-1185">Reference proteome</keyword>
<evidence type="ECO:0000313" key="2">
    <source>
        <dbReference type="Proteomes" id="UP000308600"/>
    </source>
</evidence>
<organism evidence="1 2">
    <name type="scientific">Pluteus cervinus</name>
    <dbReference type="NCBI Taxonomy" id="181527"/>
    <lineage>
        <taxon>Eukaryota</taxon>
        <taxon>Fungi</taxon>
        <taxon>Dikarya</taxon>
        <taxon>Basidiomycota</taxon>
        <taxon>Agaricomycotina</taxon>
        <taxon>Agaricomycetes</taxon>
        <taxon>Agaricomycetidae</taxon>
        <taxon>Agaricales</taxon>
        <taxon>Pluteineae</taxon>
        <taxon>Pluteaceae</taxon>
        <taxon>Pluteus</taxon>
    </lineage>
</organism>
<gene>
    <name evidence="1" type="ORF">BDN72DRAFT_906579</name>
</gene>